<dbReference type="Pfam" id="PF02567">
    <property type="entry name" value="PhzC-PhzF"/>
    <property type="match status" value="1"/>
</dbReference>
<gene>
    <name evidence="1" type="ORF">ENI34_00235</name>
</gene>
<evidence type="ECO:0000313" key="1">
    <source>
        <dbReference type="EMBL" id="HEC77553.1"/>
    </source>
</evidence>
<reference evidence="1" key="1">
    <citation type="journal article" date="2020" name="mSystems">
        <title>Genome- and Community-Level Interaction Insights into Carbon Utilization and Element Cycling Functions of Hydrothermarchaeota in Hydrothermal Sediment.</title>
        <authorList>
            <person name="Zhou Z."/>
            <person name="Liu Y."/>
            <person name="Xu W."/>
            <person name="Pan J."/>
            <person name="Luo Z.H."/>
            <person name="Li M."/>
        </authorList>
    </citation>
    <scope>NUCLEOTIDE SEQUENCE</scope>
    <source>
        <strain evidence="1">HyVt-388</strain>
    </source>
</reference>
<dbReference type="GO" id="GO:0016853">
    <property type="term" value="F:isomerase activity"/>
    <property type="evidence" value="ECO:0007669"/>
    <property type="project" value="TreeGrafter"/>
</dbReference>
<evidence type="ECO:0000313" key="2">
    <source>
        <dbReference type="Proteomes" id="UP000885826"/>
    </source>
</evidence>
<dbReference type="NCBIfam" id="TIGR00654">
    <property type="entry name" value="PhzF_family"/>
    <property type="match status" value="1"/>
</dbReference>
<comment type="caution">
    <text evidence="1">The sequence shown here is derived from an EMBL/GenBank/DDBJ whole genome shotgun (WGS) entry which is preliminary data.</text>
</comment>
<dbReference type="AlphaFoldDB" id="A0A9C9EKC3"/>
<organism evidence="1 2">
    <name type="scientific">candidate division WOR-3 bacterium</name>
    <dbReference type="NCBI Taxonomy" id="2052148"/>
    <lineage>
        <taxon>Bacteria</taxon>
        <taxon>Bacteria division WOR-3</taxon>
    </lineage>
</organism>
<dbReference type="GO" id="GO:0005737">
    <property type="term" value="C:cytoplasm"/>
    <property type="evidence" value="ECO:0007669"/>
    <property type="project" value="TreeGrafter"/>
</dbReference>
<proteinExistence type="predicted"/>
<sequence>MKWLTTRRISTFTDKPYAGNPAWVVTGADKTESEKKLIKLASELNPLSDTVFVFPEKEGVDVSLRFFSQLEEISFSGHGTIAAYLGVEGESFFKLTEPITLVRQKTKAGVQHIELRVKEKKIQRVTVSLPQPQFISVPLDIKQIARSLSIPPVNIIDSKFPLGVVALSGSTDIIVPVDNCDTLLNITPNFPLMKSYCDRFHMTGVVVYCFETMEKDNTAHMRHFAPAVGINEDPVSGAASAGLGCYFIQNRIVPIEETTRIIIEQGYAMQRPGKVYVHVHTLKNQIMKVTFGGQGIVTFEGRTMLPDE</sequence>
<dbReference type="Proteomes" id="UP000885826">
    <property type="component" value="Unassembled WGS sequence"/>
</dbReference>
<name>A0A9C9EKC3_UNCW3</name>
<dbReference type="SUPFAM" id="SSF54506">
    <property type="entry name" value="Diaminopimelate epimerase-like"/>
    <property type="match status" value="1"/>
</dbReference>
<dbReference type="PANTHER" id="PTHR13774">
    <property type="entry name" value="PHENAZINE BIOSYNTHESIS PROTEIN"/>
    <property type="match status" value="1"/>
</dbReference>
<dbReference type="PIRSF" id="PIRSF016184">
    <property type="entry name" value="PhzC_PhzF"/>
    <property type="match status" value="1"/>
</dbReference>
<protein>
    <submittedName>
        <fullName evidence="1">PhzF family phenazine biosynthesis protein</fullName>
    </submittedName>
</protein>
<dbReference type="Gene3D" id="3.10.310.10">
    <property type="entry name" value="Diaminopimelate Epimerase, Chain A, domain 1"/>
    <property type="match status" value="2"/>
</dbReference>
<dbReference type="InterPro" id="IPR003719">
    <property type="entry name" value="Phenazine_PhzF-like"/>
</dbReference>
<dbReference type="EMBL" id="DRIG01000003">
    <property type="protein sequence ID" value="HEC77553.1"/>
    <property type="molecule type" value="Genomic_DNA"/>
</dbReference>
<accession>A0A9C9EKC3</accession>